<comment type="caution">
    <text evidence="1">The sequence shown here is derived from an EMBL/GenBank/DDBJ whole genome shotgun (WGS) entry which is preliminary data.</text>
</comment>
<sequence>MLAEKANILSKLLLFISIWKKLFQRACLLLFACWLALSYTPVWLDCIIHVCWTYTVSLYVHGFRGTYPDIHSLVMYCSPHPPKLWILHDCTTYFY</sequence>
<proteinExistence type="predicted"/>
<organism evidence="1">
    <name type="scientific">Picea glauca</name>
    <name type="common">White spruce</name>
    <name type="synonym">Pinus glauca</name>
    <dbReference type="NCBI Taxonomy" id="3330"/>
    <lineage>
        <taxon>Eukaryota</taxon>
        <taxon>Viridiplantae</taxon>
        <taxon>Streptophyta</taxon>
        <taxon>Embryophyta</taxon>
        <taxon>Tracheophyta</taxon>
        <taxon>Spermatophyta</taxon>
        <taxon>Pinopsida</taxon>
        <taxon>Pinidae</taxon>
        <taxon>Conifers I</taxon>
        <taxon>Pinales</taxon>
        <taxon>Pinaceae</taxon>
        <taxon>Picea</taxon>
    </lineage>
</organism>
<evidence type="ECO:0000313" key="1">
    <source>
        <dbReference type="EMBL" id="KUM51392.1"/>
    </source>
</evidence>
<dbReference type="EMBL" id="LKAM01000001">
    <property type="protein sequence ID" value="KUM51392.1"/>
    <property type="molecule type" value="Genomic_DNA"/>
</dbReference>
<reference evidence="1" key="1">
    <citation type="journal article" date="2015" name="Genome Biol. Evol.">
        <title>Organellar Genomes of White Spruce (Picea glauca): Assembly and Annotation.</title>
        <authorList>
            <person name="Jackman S.D."/>
            <person name="Warren R.L."/>
            <person name="Gibb E.A."/>
            <person name="Vandervalk B.P."/>
            <person name="Mohamadi H."/>
            <person name="Chu J."/>
            <person name="Raymond A."/>
            <person name="Pleasance S."/>
            <person name="Coope R."/>
            <person name="Wildung M.R."/>
            <person name="Ritland C.E."/>
            <person name="Bousquet J."/>
            <person name="Jones S.J."/>
            <person name="Bohlmann J."/>
            <person name="Birol I."/>
        </authorList>
    </citation>
    <scope>NUCLEOTIDE SEQUENCE [LARGE SCALE GENOMIC DNA]</scope>
    <source>
        <tissue evidence="1">Flushing bud</tissue>
    </source>
</reference>
<name>A0A101M5T2_PICGL</name>
<geneLocation type="mitochondrion" evidence="1"/>
<keyword evidence="1" id="KW-0496">Mitochondrion</keyword>
<dbReference type="AlphaFoldDB" id="A0A101M5T2"/>
<accession>A0A101M5T2</accession>
<protein>
    <submittedName>
        <fullName evidence="1">Uncharacterized protein</fullName>
    </submittedName>
</protein>
<gene>
    <name evidence="1" type="ORF">ABT39_MTgene1239</name>
</gene>